<reference evidence="1" key="1">
    <citation type="journal article" date="2023" name="GigaByte">
        <title>Genome assembly of the bearded iris, Iris pallida Lam.</title>
        <authorList>
            <person name="Bruccoleri R.E."/>
            <person name="Oakeley E.J."/>
            <person name="Faust A.M.E."/>
            <person name="Altorfer M."/>
            <person name="Dessus-Babus S."/>
            <person name="Burckhardt D."/>
            <person name="Oertli M."/>
            <person name="Naumann U."/>
            <person name="Petersen F."/>
            <person name="Wong J."/>
        </authorList>
    </citation>
    <scope>NUCLEOTIDE SEQUENCE</scope>
    <source>
        <strain evidence="1">GSM-AAB239-AS_SAM_17_03QT</strain>
    </source>
</reference>
<name>A0AAX6DWX2_IRIPA</name>
<evidence type="ECO:0000313" key="2">
    <source>
        <dbReference type="Proteomes" id="UP001140949"/>
    </source>
</evidence>
<dbReference type="AlphaFoldDB" id="A0AAX6DWX2"/>
<dbReference type="Proteomes" id="UP001140949">
    <property type="component" value="Unassembled WGS sequence"/>
</dbReference>
<protein>
    <submittedName>
        <fullName evidence="1">Uncharacterized protein</fullName>
    </submittedName>
</protein>
<evidence type="ECO:0000313" key="1">
    <source>
        <dbReference type="EMBL" id="KAJ6796280.1"/>
    </source>
</evidence>
<dbReference type="EMBL" id="JANAVB010041416">
    <property type="protein sequence ID" value="KAJ6796280.1"/>
    <property type="molecule type" value="Genomic_DNA"/>
</dbReference>
<sequence length="84" mass="9240">MTHSPREEGRLDRGAGTMLLLRLGTDAMARNGYGESFEKGSISPTLDLFDDVGAKEVWHTTQVAYLSSSLCSSEDDERSMGLER</sequence>
<comment type="caution">
    <text evidence="1">The sequence shown here is derived from an EMBL/GenBank/DDBJ whole genome shotgun (WGS) entry which is preliminary data.</text>
</comment>
<gene>
    <name evidence="1" type="ORF">M6B38_223050</name>
</gene>
<reference evidence="1" key="2">
    <citation type="submission" date="2023-04" db="EMBL/GenBank/DDBJ databases">
        <authorList>
            <person name="Bruccoleri R.E."/>
            <person name="Oakeley E.J."/>
            <person name="Faust A.-M."/>
            <person name="Dessus-Babus S."/>
            <person name="Altorfer M."/>
            <person name="Burckhardt D."/>
            <person name="Oertli M."/>
            <person name="Naumann U."/>
            <person name="Petersen F."/>
            <person name="Wong J."/>
        </authorList>
    </citation>
    <scope>NUCLEOTIDE SEQUENCE</scope>
    <source>
        <strain evidence="1">GSM-AAB239-AS_SAM_17_03QT</strain>
        <tissue evidence="1">Leaf</tissue>
    </source>
</reference>
<proteinExistence type="predicted"/>
<accession>A0AAX6DWX2</accession>
<organism evidence="1 2">
    <name type="scientific">Iris pallida</name>
    <name type="common">Sweet iris</name>
    <dbReference type="NCBI Taxonomy" id="29817"/>
    <lineage>
        <taxon>Eukaryota</taxon>
        <taxon>Viridiplantae</taxon>
        <taxon>Streptophyta</taxon>
        <taxon>Embryophyta</taxon>
        <taxon>Tracheophyta</taxon>
        <taxon>Spermatophyta</taxon>
        <taxon>Magnoliopsida</taxon>
        <taxon>Liliopsida</taxon>
        <taxon>Asparagales</taxon>
        <taxon>Iridaceae</taxon>
        <taxon>Iridoideae</taxon>
        <taxon>Irideae</taxon>
        <taxon>Iris</taxon>
    </lineage>
</organism>
<keyword evidence="2" id="KW-1185">Reference proteome</keyword>